<dbReference type="GO" id="GO:0046677">
    <property type="term" value="P:response to antibiotic"/>
    <property type="evidence" value="ECO:0007669"/>
    <property type="project" value="UniProtKB-KW"/>
</dbReference>
<gene>
    <name evidence="3" type="ORF">PL8927_900024</name>
</gene>
<dbReference type="Pfam" id="PF13523">
    <property type="entry name" value="Acetyltransf_8"/>
    <property type="match status" value="1"/>
</dbReference>
<evidence type="ECO:0000313" key="4">
    <source>
        <dbReference type="Proteomes" id="UP000184550"/>
    </source>
</evidence>
<keyword evidence="4" id="KW-1185">Reference proteome</keyword>
<comment type="caution">
    <text evidence="3">The sequence shown here is derived from an EMBL/GenBank/DDBJ whole genome shotgun (WGS) entry which is preliminary data.</text>
</comment>
<reference evidence="3" key="1">
    <citation type="submission" date="2019-10" db="EMBL/GenBank/DDBJ databases">
        <authorList>
            <consortium name="Genoscope - CEA"/>
            <person name="William W."/>
        </authorList>
    </citation>
    <scope>NUCLEOTIDE SEQUENCE [LARGE SCALE GENOMIC DNA]</scope>
    <source>
        <strain evidence="3">BBR_PRJEB10992</strain>
    </source>
</reference>
<name>A0A7Z9C482_9CYAN</name>
<dbReference type="InterPro" id="IPR016181">
    <property type="entry name" value="Acyl_CoA_acyltransferase"/>
</dbReference>
<keyword evidence="1" id="KW-0046">Antibiotic resistance</keyword>
<sequence length="93" mass="10769">MATDLRAIDIWIGEEQDLGKGYGTQMMQLAIARCFAVSTVTAVLVDPLANNTRAHRFYERLGFKFVELRQFGEDDCFVYCLNREDWQSKSHLF</sequence>
<dbReference type="EMBL" id="CZCU02000169">
    <property type="protein sequence ID" value="VXD25627.1"/>
    <property type="molecule type" value="Genomic_DNA"/>
</dbReference>
<protein>
    <submittedName>
        <fullName evidence="3">Aminoglycoside N6'-acetyltransferase</fullName>
    </submittedName>
</protein>
<dbReference type="PANTHER" id="PTHR31438">
    <property type="entry name" value="LYSINE N-ACYLTRANSFERASE C17G9.06C-RELATED"/>
    <property type="match status" value="1"/>
</dbReference>
<dbReference type="PROSITE" id="PS51186">
    <property type="entry name" value="GNAT"/>
    <property type="match status" value="1"/>
</dbReference>
<evidence type="ECO:0000259" key="2">
    <source>
        <dbReference type="PROSITE" id="PS51186"/>
    </source>
</evidence>
<evidence type="ECO:0000313" key="3">
    <source>
        <dbReference type="EMBL" id="VXD25627.1"/>
    </source>
</evidence>
<evidence type="ECO:0000256" key="1">
    <source>
        <dbReference type="ARBA" id="ARBA00023251"/>
    </source>
</evidence>
<dbReference type="SUPFAM" id="SSF55729">
    <property type="entry name" value="Acyl-CoA N-acyltransferases (Nat)"/>
    <property type="match status" value="1"/>
</dbReference>
<dbReference type="Proteomes" id="UP000184550">
    <property type="component" value="Unassembled WGS sequence"/>
</dbReference>
<dbReference type="GO" id="GO:0016410">
    <property type="term" value="F:N-acyltransferase activity"/>
    <property type="evidence" value="ECO:0007669"/>
    <property type="project" value="TreeGrafter"/>
</dbReference>
<organism evidence="3 4">
    <name type="scientific">Planktothrix serta PCC 8927</name>
    <dbReference type="NCBI Taxonomy" id="671068"/>
    <lineage>
        <taxon>Bacteria</taxon>
        <taxon>Bacillati</taxon>
        <taxon>Cyanobacteriota</taxon>
        <taxon>Cyanophyceae</taxon>
        <taxon>Oscillatoriophycideae</taxon>
        <taxon>Oscillatoriales</taxon>
        <taxon>Microcoleaceae</taxon>
        <taxon>Planktothrix</taxon>
    </lineage>
</organism>
<accession>A0A7Z9C482</accession>
<proteinExistence type="predicted"/>
<dbReference type="PANTHER" id="PTHR31438:SF1">
    <property type="entry name" value="LYSINE N-ACYLTRANSFERASE C17G9.06C-RELATED"/>
    <property type="match status" value="1"/>
</dbReference>
<dbReference type="Gene3D" id="3.40.630.30">
    <property type="match status" value="1"/>
</dbReference>
<feature type="domain" description="N-acetyltransferase" evidence="2">
    <location>
        <begin position="1"/>
        <end position="84"/>
    </location>
</feature>
<dbReference type="AlphaFoldDB" id="A0A7Z9C482"/>
<dbReference type="InterPro" id="IPR000182">
    <property type="entry name" value="GNAT_dom"/>
</dbReference>